<organism evidence="2 3">
    <name type="scientific">Pseudoroseomonas ludipueritiae</name>
    <dbReference type="NCBI Taxonomy" id="198093"/>
    <lineage>
        <taxon>Bacteria</taxon>
        <taxon>Pseudomonadati</taxon>
        <taxon>Pseudomonadota</taxon>
        <taxon>Alphaproteobacteria</taxon>
        <taxon>Acetobacterales</taxon>
        <taxon>Acetobacteraceae</taxon>
        <taxon>Pseudoroseomonas</taxon>
    </lineage>
</organism>
<sequence length="349" mass="38345">MNEYNFTVLLRLSSPDEDGERHLENLVTGGCDDATIALGRKGYLHLDFGREAPSALEAISSATADALAAVPGADVVTVGPDLVNLTELAELMGCSRQNMRRYPAGEAQAREVFPAPVNAGDPALWHLVDVLPWLERNTSLRPADPLLAEVAEATFAENRRHQELRAARTARQQTEAVSRVLMSRIGHLLDREMGRPAEVWKAAACVARLAGRGTVKTKLNKLLFYADFRHCAEFGASISGLRYVRLPYGPVPDGFTRIFSAVEDAGVVSSFEELRGSFIAEVIKRTEVDLDAHLSTSELAVLDSVRRHFERTDANTIVEISHREPAWLETPPSSVIAYSFSQRLVEQVG</sequence>
<proteinExistence type="predicted"/>
<dbReference type="Proteomes" id="UP000603940">
    <property type="component" value="Unassembled WGS sequence"/>
</dbReference>
<accession>A0ABR7R2M0</accession>
<gene>
    <name evidence="2" type="ORF">IBL25_03175</name>
</gene>
<evidence type="ECO:0000313" key="2">
    <source>
        <dbReference type="EMBL" id="MBC9175946.1"/>
    </source>
</evidence>
<name>A0ABR7R2M0_9PROT</name>
<dbReference type="Pfam" id="PF13274">
    <property type="entry name" value="SocA_Panacea"/>
    <property type="match status" value="1"/>
</dbReference>
<evidence type="ECO:0000313" key="3">
    <source>
        <dbReference type="Proteomes" id="UP000603940"/>
    </source>
</evidence>
<feature type="domain" description="Antitoxin SocA-like Panacea" evidence="1">
    <location>
        <begin position="219"/>
        <end position="327"/>
    </location>
</feature>
<evidence type="ECO:0000259" key="1">
    <source>
        <dbReference type="Pfam" id="PF13274"/>
    </source>
</evidence>
<dbReference type="EMBL" id="JACTUZ010000006">
    <property type="protein sequence ID" value="MBC9175946.1"/>
    <property type="molecule type" value="Genomic_DNA"/>
</dbReference>
<protein>
    <submittedName>
        <fullName evidence="2">SocA family protein</fullName>
    </submittedName>
</protein>
<dbReference type="RefSeq" id="WP_187777113.1">
    <property type="nucleotide sequence ID" value="NZ_JACTUZ010000006.1"/>
</dbReference>
<keyword evidence="3" id="KW-1185">Reference proteome</keyword>
<dbReference type="InterPro" id="IPR025272">
    <property type="entry name" value="SocA_Panacea"/>
</dbReference>
<comment type="caution">
    <text evidence="2">The sequence shown here is derived from an EMBL/GenBank/DDBJ whole genome shotgun (WGS) entry which is preliminary data.</text>
</comment>
<reference evidence="2 3" key="1">
    <citation type="journal article" date="2009" name="Int. J. Syst. Evol. Microbiol.">
        <title>Transfer of Teichococcus ludipueritiae and Muricoccus roseus to the genus Roseomonas, as Roseomonas ludipueritiae comb. nov. and Roseomonas rosea comb. nov., respectively, and emended description of the genus Roseomonas.</title>
        <authorList>
            <person name="Sanchez-Porro C."/>
            <person name="Gallego V."/>
            <person name="Busse H.J."/>
            <person name="Kampfer P."/>
            <person name="Ventosa A."/>
        </authorList>
    </citation>
    <scope>NUCLEOTIDE SEQUENCE [LARGE SCALE GENOMIC DNA]</scope>
    <source>
        <strain evidence="2 3">DSM 14915</strain>
    </source>
</reference>